<gene>
    <name evidence="4" type="ORF">FW778_03285</name>
</gene>
<dbReference type="Proteomes" id="UP000326903">
    <property type="component" value="Unassembled WGS sequence"/>
</dbReference>
<proteinExistence type="inferred from homology"/>
<sequence>MKIINPATEELIREIEEDAKVTLEKKIQSLQSAQPSWQKVSLPERIRVLQKFSNLLKGNIEELALTLSNEVGKPLQQSRNEINGVINRIKWLTGNAEKYLSDEVMNFEEGLEERISYEPLGVICNISAWNYPYLVGVNVFVPALLAGNAVMYKPSEYATLTGLEIEKLLQQAGLPENIFHVAVGAKEVGELLLELPFDGYFFTGSYKTGKYIYEKVAAKMLPCQCELGGKDPLYVAEDVTDIKSVAAATADGAFYNNGQSCCSVERIYVNEKIYDKYVEEFVKEVKSWKSGLPTEDGIYFGPLTRKEQLNVLGEQVKDALEKGANILIGGKRIDRKGYYFEPTILTNVNHEMLVMKDESFGPVIGIMKVKNDDEAIQLMQDTEYGLTASVYSSNKTRAENILQHINSGTGYWNCCDRVSAALPWSGRKHSGFGVTLSHAGLRAFVRPRALHLKTE</sequence>
<reference evidence="4 5" key="1">
    <citation type="submission" date="2019-09" db="EMBL/GenBank/DDBJ databases">
        <title>Draft genome sequence of Ginsengibacter sp. BR5-29.</title>
        <authorList>
            <person name="Im W.-T."/>
        </authorList>
    </citation>
    <scope>NUCLEOTIDE SEQUENCE [LARGE SCALE GENOMIC DNA]</scope>
    <source>
        <strain evidence="4 5">BR5-29</strain>
    </source>
</reference>
<dbReference type="SUPFAM" id="SSF53720">
    <property type="entry name" value="ALDH-like"/>
    <property type="match status" value="1"/>
</dbReference>
<organism evidence="4 5">
    <name type="scientific">Ginsengibacter hankyongi</name>
    <dbReference type="NCBI Taxonomy" id="2607284"/>
    <lineage>
        <taxon>Bacteria</taxon>
        <taxon>Pseudomonadati</taxon>
        <taxon>Bacteroidota</taxon>
        <taxon>Chitinophagia</taxon>
        <taxon>Chitinophagales</taxon>
        <taxon>Chitinophagaceae</taxon>
        <taxon>Ginsengibacter</taxon>
    </lineage>
</organism>
<dbReference type="RefSeq" id="WP_150413167.1">
    <property type="nucleotide sequence ID" value="NZ_VYQF01000001.1"/>
</dbReference>
<evidence type="ECO:0000259" key="3">
    <source>
        <dbReference type="Pfam" id="PF00171"/>
    </source>
</evidence>
<dbReference type="Gene3D" id="3.40.605.10">
    <property type="entry name" value="Aldehyde Dehydrogenase, Chain A, domain 1"/>
    <property type="match status" value="1"/>
</dbReference>
<dbReference type="FunFam" id="3.40.309.10:FF:000009">
    <property type="entry name" value="Aldehyde dehydrogenase A"/>
    <property type="match status" value="1"/>
</dbReference>
<keyword evidence="2" id="KW-0560">Oxidoreductase</keyword>
<protein>
    <submittedName>
        <fullName evidence="4">Aldehyde dehydrogenase family protein</fullName>
    </submittedName>
</protein>
<comment type="similarity">
    <text evidence="1">Belongs to the aldehyde dehydrogenase family.</text>
</comment>
<dbReference type="AlphaFoldDB" id="A0A5J5IKI7"/>
<dbReference type="PANTHER" id="PTHR11699">
    <property type="entry name" value="ALDEHYDE DEHYDROGENASE-RELATED"/>
    <property type="match status" value="1"/>
</dbReference>
<dbReference type="InterPro" id="IPR015590">
    <property type="entry name" value="Aldehyde_DH_dom"/>
</dbReference>
<evidence type="ECO:0000313" key="5">
    <source>
        <dbReference type="Proteomes" id="UP000326903"/>
    </source>
</evidence>
<dbReference type="InterPro" id="IPR016161">
    <property type="entry name" value="Ald_DH/histidinol_DH"/>
</dbReference>
<dbReference type="InterPro" id="IPR016163">
    <property type="entry name" value="Ald_DH_C"/>
</dbReference>
<comment type="caution">
    <text evidence="4">The sequence shown here is derived from an EMBL/GenBank/DDBJ whole genome shotgun (WGS) entry which is preliminary data.</text>
</comment>
<keyword evidence="5" id="KW-1185">Reference proteome</keyword>
<evidence type="ECO:0000256" key="2">
    <source>
        <dbReference type="ARBA" id="ARBA00023002"/>
    </source>
</evidence>
<dbReference type="Gene3D" id="3.40.309.10">
    <property type="entry name" value="Aldehyde Dehydrogenase, Chain A, domain 2"/>
    <property type="match status" value="1"/>
</dbReference>
<accession>A0A5J5IKI7</accession>
<dbReference type="Pfam" id="PF00171">
    <property type="entry name" value="Aldedh"/>
    <property type="match status" value="1"/>
</dbReference>
<feature type="domain" description="Aldehyde dehydrogenase" evidence="3">
    <location>
        <begin position="2"/>
        <end position="447"/>
    </location>
</feature>
<dbReference type="GO" id="GO:0016620">
    <property type="term" value="F:oxidoreductase activity, acting on the aldehyde or oxo group of donors, NAD or NADP as acceptor"/>
    <property type="evidence" value="ECO:0007669"/>
    <property type="project" value="InterPro"/>
</dbReference>
<dbReference type="CDD" id="cd07102">
    <property type="entry name" value="ALDH_EDX86601"/>
    <property type="match status" value="1"/>
</dbReference>
<evidence type="ECO:0000313" key="4">
    <source>
        <dbReference type="EMBL" id="KAA9041078.1"/>
    </source>
</evidence>
<name>A0A5J5IKI7_9BACT</name>
<dbReference type="InterPro" id="IPR016162">
    <property type="entry name" value="Ald_DH_N"/>
</dbReference>
<dbReference type="EMBL" id="VYQF01000001">
    <property type="protein sequence ID" value="KAA9041078.1"/>
    <property type="molecule type" value="Genomic_DNA"/>
</dbReference>
<evidence type="ECO:0000256" key="1">
    <source>
        <dbReference type="ARBA" id="ARBA00009986"/>
    </source>
</evidence>